<evidence type="ECO:0000313" key="3">
    <source>
        <dbReference type="EMBL" id="KAF9873860.1"/>
    </source>
</evidence>
<dbReference type="InterPro" id="IPR027417">
    <property type="entry name" value="P-loop_NTPase"/>
</dbReference>
<dbReference type="AlphaFoldDB" id="A0A9P6I121"/>
<name>A0A9P6I121_9PEZI</name>
<dbReference type="Gene3D" id="3.40.50.300">
    <property type="entry name" value="P-loop containing nucleotide triphosphate hydrolases"/>
    <property type="match status" value="1"/>
</dbReference>
<organism evidence="3 4">
    <name type="scientific">Colletotrichum karsti</name>
    <dbReference type="NCBI Taxonomy" id="1095194"/>
    <lineage>
        <taxon>Eukaryota</taxon>
        <taxon>Fungi</taxon>
        <taxon>Dikarya</taxon>
        <taxon>Ascomycota</taxon>
        <taxon>Pezizomycotina</taxon>
        <taxon>Sordariomycetes</taxon>
        <taxon>Hypocreomycetidae</taxon>
        <taxon>Glomerellales</taxon>
        <taxon>Glomerellaceae</taxon>
        <taxon>Colletotrichum</taxon>
        <taxon>Colletotrichum boninense species complex</taxon>
    </lineage>
</organism>
<comment type="caution">
    <text evidence="3">The sequence shown here is derived from an EMBL/GenBank/DDBJ whole genome shotgun (WGS) entry which is preliminary data.</text>
</comment>
<dbReference type="PROSITE" id="PS50837">
    <property type="entry name" value="NACHT"/>
    <property type="match status" value="1"/>
</dbReference>
<proteinExistence type="predicted"/>
<keyword evidence="1" id="KW-0677">Repeat</keyword>
<keyword evidence="4" id="KW-1185">Reference proteome</keyword>
<gene>
    <name evidence="3" type="ORF">CkaCkLH20_08594</name>
</gene>
<dbReference type="InterPro" id="IPR056884">
    <property type="entry name" value="NPHP3-like_N"/>
</dbReference>
<reference evidence="3" key="2">
    <citation type="submission" date="2020-11" db="EMBL/GenBank/DDBJ databases">
        <title>Whole genome sequencing of Colletotrichum sp.</title>
        <authorList>
            <person name="Li H."/>
        </authorList>
    </citation>
    <scope>NUCLEOTIDE SEQUENCE</scope>
    <source>
        <strain evidence="3">CkLH20</strain>
    </source>
</reference>
<dbReference type="InterPro" id="IPR007111">
    <property type="entry name" value="NACHT_NTPase"/>
</dbReference>
<dbReference type="Gene3D" id="3.40.50.1580">
    <property type="entry name" value="Nucleoside phosphorylase domain"/>
    <property type="match status" value="1"/>
</dbReference>
<dbReference type="SUPFAM" id="SSF53167">
    <property type="entry name" value="Purine and uridine phosphorylases"/>
    <property type="match status" value="1"/>
</dbReference>
<dbReference type="PANTHER" id="PTHR46082">
    <property type="entry name" value="ATP/GTP-BINDING PROTEIN-RELATED"/>
    <property type="match status" value="1"/>
</dbReference>
<evidence type="ECO:0000313" key="4">
    <source>
        <dbReference type="Proteomes" id="UP000781932"/>
    </source>
</evidence>
<sequence length="626" mass="69367">MAPGKLKALDSPDLYTIGWIAALPIERAAAAAMLDEEHAQPEGFSRNSNDKNSYTWGRIGDHYVVIASLPAGVHGIVPANATASSLLSSLPSIRLGLLVGIGGGIPRPNGDYDIRLGDVIVSQPDGTTGGVCQYDFVKVKSGNRRERKGFLAPPPNVLLHAVANIRSAHELRDPKIPSFLEEMRRQYPKMAKKTKQSPGYIHQGFANDKLFQPSYEHVSSQREGCQSCEVAQEVERDERESADPEIHYGVIASGNTLVKCGIARDRIIAEVGEECICFEMEAAGLMNEFPCLVIRGVCDYADSHKNDQWQRYASATAAAYAKELLAYVPEADVQKTKRASEILQSVDQKLGIVQQASEAVYAKVESIILSDRSQKLREWLAAPDPNTNANHARELRHEGTGTWLLETSTFQEWALGTNRHLWLRGMAGCGKTVLSTTVLDHLTKTDDRTILSFFFDFSDKTKQTKDSLLRSIALQLYQPGRSSVAAHLDDSFRTHQEGNLKPTTANLEELVDKLLTAEQRVVILLDALDESTTRDEIISWIKRIYESLSLVQMFYTSREEAEFMDVFPSTIRKECCLAIDKGATDMDVASYVSARLQTQPDFTRKRLSGDVLDQIRKKVGTGANGM</sequence>
<feature type="domain" description="NACHT" evidence="2">
    <location>
        <begin position="419"/>
        <end position="561"/>
    </location>
</feature>
<dbReference type="InterPro" id="IPR035994">
    <property type="entry name" value="Nucleoside_phosphorylase_sf"/>
</dbReference>
<accession>A0A9P6I121</accession>
<dbReference type="RefSeq" id="XP_038743321.1">
    <property type="nucleotide sequence ID" value="XM_038891309.1"/>
</dbReference>
<dbReference type="Proteomes" id="UP000781932">
    <property type="component" value="Unassembled WGS sequence"/>
</dbReference>
<protein>
    <submittedName>
        <fullName evidence="3">Pfs domain-containing protein</fullName>
    </submittedName>
</protein>
<dbReference type="GeneID" id="62164383"/>
<dbReference type="Pfam" id="PF24883">
    <property type="entry name" value="NPHP3_N"/>
    <property type="match status" value="1"/>
</dbReference>
<reference evidence="3" key="1">
    <citation type="submission" date="2020-03" db="EMBL/GenBank/DDBJ databases">
        <authorList>
            <person name="He L."/>
        </authorList>
    </citation>
    <scope>NUCLEOTIDE SEQUENCE</scope>
    <source>
        <strain evidence="3">CkLH20</strain>
    </source>
</reference>
<dbReference type="InterPro" id="IPR053137">
    <property type="entry name" value="NLR-like"/>
</dbReference>
<evidence type="ECO:0000259" key="2">
    <source>
        <dbReference type="PROSITE" id="PS50837"/>
    </source>
</evidence>
<dbReference type="EMBL" id="JAATWM020000029">
    <property type="protein sequence ID" value="KAF9873860.1"/>
    <property type="molecule type" value="Genomic_DNA"/>
</dbReference>
<dbReference type="SUPFAM" id="SSF52540">
    <property type="entry name" value="P-loop containing nucleoside triphosphate hydrolases"/>
    <property type="match status" value="1"/>
</dbReference>
<dbReference type="PANTHER" id="PTHR46082:SF11">
    <property type="entry name" value="AAA+ ATPASE DOMAIN-CONTAINING PROTEIN-RELATED"/>
    <property type="match status" value="1"/>
</dbReference>
<dbReference type="GO" id="GO:0003824">
    <property type="term" value="F:catalytic activity"/>
    <property type="evidence" value="ECO:0007669"/>
    <property type="project" value="InterPro"/>
</dbReference>
<dbReference type="OrthoDB" id="1577640at2759"/>
<dbReference type="GO" id="GO:0009116">
    <property type="term" value="P:nucleoside metabolic process"/>
    <property type="evidence" value="ECO:0007669"/>
    <property type="project" value="InterPro"/>
</dbReference>
<evidence type="ECO:0000256" key="1">
    <source>
        <dbReference type="ARBA" id="ARBA00022737"/>
    </source>
</evidence>